<comment type="caution">
    <text evidence="1">The sequence shown here is derived from an EMBL/GenBank/DDBJ whole genome shotgun (WGS) entry which is preliminary data.</text>
</comment>
<evidence type="ECO:0000313" key="2">
    <source>
        <dbReference type="Proteomes" id="UP001143910"/>
    </source>
</evidence>
<evidence type="ECO:0000313" key="1">
    <source>
        <dbReference type="EMBL" id="KAJ2980440.1"/>
    </source>
</evidence>
<keyword evidence="2" id="KW-1185">Reference proteome</keyword>
<dbReference type="Proteomes" id="UP001143910">
    <property type="component" value="Unassembled WGS sequence"/>
</dbReference>
<sequence length="113" mass="11811">MQFSFILSALAFVTTVTSTQELKAAIKAIRPNIDDDVVHEAATGYLQALSLLGAAEADDGSDPKLVARDGEIARRGCCHCCGLNSGQANACFNAVFSLGICCATNKGQCTEPK</sequence>
<proteinExistence type="predicted"/>
<gene>
    <name evidence="1" type="ORF">NQ176_g2640</name>
</gene>
<reference evidence="1" key="1">
    <citation type="submission" date="2022-08" db="EMBL/GenBank/DDBJ databases">
        <title>Genome Sequence of Lecanicillium fungicola.</title>
        <authorList>
            <person name="Buettner E."/>
        </authorList>
    </citation>
    <scope>NUCLEOTIDE SEQUENCE</scope>
    <source>
        <strain evidence="1">Babe33</strain>
    </source>
</reference>
<protein>
    <submittedName>
        <fullName evidence="1">Uncharacterized protein</fullName>
    </submittedName>
</protein>
<accession>A0ACC1NNC8</accession>
<dbReference type="EMBL" id="JANJQO010000199">
    <property type="protein sequence ID" value="KAJ2980440.1"/>
    <property type="molecule type" value="Genomic_DNA"/>
</dbReference>
<name>A0ACC1NNC8_9HYPO</name>
<organism evidence="1 2">
    <name type="scientific">Zarea fungicola</name>
    <dbReference type="NCBI Taxonomy" id="93591"/>
    <lineage>
        <taxon>Eukaryota</taxon>
        <taxon>Fungi</taxon>
        <taxon>Dikarya</taxon>
        <taxon>Ascomycota</taxon>
        <taxon>Pezizomycotina</taxon>
        <taxon>Sordariomycetes</taxon>
        <taxon>Hypocreomycetidae</taxon>
        <taxon>Hypocreales</taxon>
        <taxon>Cordycipitaceae</taxon>
        <taxon>Zarea</taxon>
    </lineage>
</organism>